<dbReference type="EMBL" id="LVKI01000043">
    <property type="protein sequence ID" value="OAQ07053.1"/>
    <property type="molecule type" value="Genomic_DNA"/>
</dbReference>
<accession>A0A179CQ94</accession>
<evidence type="ECO:0000313" key="2">
    <source>
        <dbReference type="EMBL" id="OAQ07053.1"/>
    </source>
</evidence>
<protein>
    <submittedName>
        <fullName evidence="2">Uncharacterized protein</fullName>
    </submittedName>
</protein>
<organism evidence="2 3">
    <name type="scientific">Ligilactobacillus aviarius</name>
    <dbReference type="NCBI Taxonomy" id="1606"/>
    <lineage>
        <taxon>Bacteria</taxon>
        <taxon>Bacillati</taxon>
        <taxon>Bacillota</taxon>
        <taxon>Bacilli</taxon>
        <taxon>Lactobacillales</taxon>
        <taxon>Lactobacillaceae</taxon>
        <taxon>Ligilactobacillus</taxon>
    </lineage>
</organism>
<dbReference type="Proteomes" id="UP000078520">
    <property type="component" value="Unassembled WGS sequence"/>
</dbReference>
<dbReference type="AlphaFoldDB" id="A0A179CQ94"/>
<proteinExistence type="predicted"/>
<reference evidence="3" key="1">
    <citation type="submission" date="2016-03" db="EMBL/GenBank/DDBJ databases">
        <authorList>
            <person name="Johnson T.J."/>
            <person name="Youmans B."/>
            <person name="Case K."/>
            <person name="Noll S."/>
        </authorList>
    </citation>
    <scope>NUCLEOTIDE SEQUENCE [LARGE SCALE GENOMIC DNA]</scope>
    <source>
        <strain evidence="3">UMNLAv8</strain>
    </source>
</reference>
<evidence type="ECO:0000313" key="3">
    <source>
        <dbReference type="Proteomes" id="UP000078520"/>
    </source>
</evidence>
<feature type="transmembrane region" description="Helical" evidence="1">
    <location>
        <begin position="40"/>
        <end position="62"/>
    </location>
</feature>
<feature type="transmembrane region" description="Helical" evidence="1">
    <location>
        <begin position="82"/>
        <end position="100"/>
    </location>
</feature>
<gene>
    <name evidence="2" type="ORF">A3O14_07065</name>
</gene>
<sequence length="142" mass="16725">MKRGKKMKELKPVHYHGYIYWILMILGIFVGNLFDKVDKGMILCILFIVGFEICGDAISQLIMWTTLGHAEKLMEVKAKRNFLFLFMAMITGFFPFPTFVEGLRRDIPVISMIEIPLFILLLLNQLRWVNYQVKQWQIKHNA</sequence>
<evidence type="ECO:0000256" key="1">
    <source>
        <dbReference type="SAM" id="Phobius"/>
    </source>
</evidence>
<keyword evidence="1" id="KW-1133">Transmembrane helix</keyword>
<keyword evidence="1" id="KW-0812">Transmembrane</keyword>
<feature type="transmembrane region" description="Helical" evidence="1">
    <location>
        <begin position="106"/>
        <end position="124"/>
    </location>
</feature>
<feature type="transmembrane region" description="Helical" evidence="1">
    <location>
        <begin position="12"/>
        <end position="34"/>
    </location>
</feature>
<comment type="caution">
    <text evidence="2">The sequence shown here is derived from an EMBL/GenBank/DDBJ whole genome shotgun (WGS) entry which is preliminary data.</text>
</comment>
<keyword evidence="1" id="KW-0472">Membrane</keyword>
<dbReference type="RefSeq" id="WP_064213335.1">
    <property type="nucleotide sequence ID" value="NZ_LVKJ01000049.1"/>
</dbReference>
<name>A0A179CQ94_9LACO</name>